<dbReference type="STRING" id="126957.T1J8P3"/>
<sequence length="348" mass="40889">MAPRLPKVSRFSGHWRRPITSIYNDNYLFGFNFYDDMMTWLDKRDIGVDPGPVVSLPSVPETQFKKFAREKDDRLFRKDCDAAVRRTQARIDKMAPRPHGLRSEREDLNREAVLSKTSSYSAFTSSAIADIDTQMSLQRSRPTSANAFFRKPLRTERDYDVFLKNIDKRRQRRLLEKDFENEYLESPRRSAMRNFDHDIARRREEILLDEKLRRGGSPPRDILGADKFRRSASPMREIYTSERFRHSMRDSGFSSAPGSRAGSPVRGMNAIDELMNNPSSWEMKCKQMQMEIEQLNHRLVDAESKLKTEVPRVKSNYQRQIEELEMRLDSANRNNMDLQKKIKSQYTD</sequence>
<name>T1J8P3_STRMM</name>
<feature type="coiled-coil region" evidence="1">
    <location>
        <begin position="285"/>
        <end position="341"/>
    </location>
</feature>
<dbReference type="EnsemblMetazoa" id="SMAR010079-RA">
    <property type="protein sequence ID" value="SMAR010079-PA"/>
    <property type="gene ID" value="SMAR010079"/>
</dbReference>
<evidence type="ECO:0000313" key="2">
    <source>
        <dbReference type="EnsemblMetazoa" id="SMAR010079-PA"/>
    </source>
</evidence>
<evidence type="ECO:0000256" key="1">
    <source>
        <dbReference type="SAM" id="Coils"/>
    </source>
</evidence>
<protein>
    <submittedName>
        <fullName evidence="2">Uncharacterized protein</fullName>
    </submittedName>
</protein>
<dbReference type="EMBL" id="JH431958">
    <property type="status" value="NOT_ANNOTATED_CDS"/>
    <property type="molecule type" value="Genomic_DNA"/>
</dbReference>
<dbReference type="HOGENOM" id="CLU_797702_0_0_1"/>
<dbReference type="eggNOG" id="KOG0161">
    <property type="taxonomic scope" value="Eukaryota"/>
</dbReference>
<proteinExistence type="predicted"/>
<dbReference type="Gene3D" id="1.20.5.340">
    <property type="match status" value="1"/>
</dbReference>
<reference evidence="2" key="2">
    <citation type="submission" date="2015-02" db="UniProtKB">
        <authorList>
            <consortium name="EnsemblMetazoa"/>
        </authorList>
    </citation>
    <scope>IDENTIFICATION</scope>
</reference>
<accession>T1J8P3</accession>
<keyword evidence="1" id="KW-0175">Coiled coil</keyword>
<evidence type="ECO:0000313" key="3">
    <source>
        <dbReference type="Proteomes" id="UP000014500"/>
    </source>
</evidence>
<organism evidence="2 3">
    <name type="scientific">Strigamia maritima</name>
    <name type="common">European centipede</name>
    <name type="synonym">Geophilus maritimus</name>
    <dbReference type="NCBI Taxonomy" id="126957"/>
    <lineage>
        <taxon>Eukaryota</taxon>
        <taxon>Metazoa</taxon>
        <taxon>Ecdysozoa</taxon>
        <taxon>Arthropoda</taxon>
        <taxon>Myriapoda</taxon>
        <taxon>Chilopoda</taxon>
        <taxon>Pleurostigmophora</taxon>
        <taxon>Geophilomorpha</taxon>
        <taxon>Linotaeniidae</taxon>
        <taxon>Strigamia</taxon>
    </lineage>
</organism>
<reference evidence="3" key="1">
    <citation type="submission" date="2011-05" db="EMBL/GenBank/DDBJ databases">
        <authorList>
            <person name="Richards S.R."/>
            <person name="Qu J."/>
            <person name="Jiang H."/>
            <person name="Jhangiani S.N."/>
            <person name="Agravi P."/>
            <person name="Goodspeed R."/>
            <person name="Gross S."/>
            <person name="Mandapat C."/>
            <person name="Jackson L."/>
            <person name="Mathew T."/>
            <person name="Pu L."/>
            <person name="Thornton R."/>
            <person name="Saada N."/>
            <person name="Wilczek-Boney K.B."/>
            <person name="Lee S."/>
            <person name="Kovar C."/>
            <person name="Wu Y."/>
            <person name="Scherer S.E."/>
            <person name="Worley K.C."/>
            <person name="Muzny D.M."/>
            <person name="Gibbs R."/>
        </authorList>
    </citation>
    <scope>NUCLEOTIDE SEQUENCE</scope>
    <source>
        <strain evidence="3">Brora</strain>
    </source>
</reference>
<dbReference type="AlphaFoldDB" id="T1J8P3"/>
<keyword evidence="3" id="KW-1185">Reference proteome</keyword>
<dbReference type="Proteomes" id="UP000014500">
    <property type="component" value="Unassembled WGS sequence"/>
</dbReference>